<evidence type="ECO:0000256" key="8">
    <source>
        <dbReference type="ARBA" id="ARBA00023242"/>
    </source>
</evidence>
<dbReference type="Pfam" id="PF00176">
    <property type="entry name" value="SNF2-rel_dom"/>
    <property type="match status" value="1"/>
</dbReference>
<evidence type="ECO:0000256" key="3">
    <source>
        <dbReference type="ARBA" id="ARBA00022741"/>
    </source>
</evidence>
<organism evidence="9 10">
    <name type="scientific">Lepeophtheirus salmonis</name>
    <name type="common">Salmon louse</name>
    <name type="synonym">Caligus salmonis</name>
    <dbReference type="NCBI Taxonomy" id="72036"/>
    <lineage>
        <taxon>Eukaryota</taxon>
        <taxon>Metazoa</taxon>
        <taxon>Ecdysozoa</taxon>
        <taxon>Arthropoda</taxon>
        <taxon>Crustacea</taxon>
        <taxon>Multicrustacea</taxon>
        <taxon>Hexanauplia</taxon>
        <taxon>Copepoda</taxon>
        <taxon>Siphonostomatoida</taxon>
        <taxon>Caligidae</taxon>
        <taxon>Lepeophtheirus</taxon>
    </lineage>
</organism>
<evidence type="ECO:0000256" key="4">
    <source>
        <dbReference type="ARBA" id="ARBA00022801"/>
    </source>
</evidence>
<keyword evidence="10" id="KW-1185">Reference proteome</keyword>
<dbReference type="Proteomes" id="UP000675881">
    <property type="component" value="Chromosome 11"/>
</dbReference>
<proteinExistence type="inferred from homology"/>
<dbReference type="GO" id="GO:0005524">
    <property type="term" value="F:ATP binding"/>
    <property type="evidence" value="ECO:0007669"/>
    <property type="project" value="UniProtKB-KW"/>
</dbReference>
<dbReference type="InterPro" id="IPR014001">
    <property type="entry name" value="Helicase_ATP-bd"/>
</dbReference>
<dbReference type="Gene3D" id="3.40.50.300">
    <property type="entry name" value="P-loop containing nucleotide triphosphate hydrolases"/>
    <property type="match status" value="1"/>
</dbReference>
<dbReference type="OrthoDB" id="448448at2759"/>
<accession>A0A7R8CK22</accession>
<keyword evidence="5" id="KW-0347">Helicase</keyword>
<comment type="similarity">
    <text evidence="2">Belongs to the SNF2/RAD54 helicase family.</text>
</comment>
<dbReference type="EMBL" id="HG994590">
    <property type="protein sequence ID" value="CAF2811410.1"/>
    <property type="molecule type" value="Genomic_DNA"/>
</dbReference>
<evidence type="ECO:0000313" key="9">
    <source>
        <dbReference type="EMBL" id="CAF2811410.1"/>
    </source>
</evidence>
<dbReference type="InterPro" id="IPR027417">
    <property type="entry name" value="P-loop_NTPase"/>
</dbReference>
<comment type="subcellular location">
    <subcellularLocation>
        <location evidence="1">Nucleus</location>
    </subcellularLocation>
</comment>
<dbReference type="InterPro" id="IPR000330">
    <property type="entry name" value="SNF2_N"/>
</dbReference>
<dbReference type="GO" id="GO:0016787">
    <property type="term" value="F:hydrolase activity"/>
    <property type="evidence" value="ECO:0007669"/>
    <property type="project" value="UniProtKB-KW"/>
</dbReference>
<keyword evidence="6" id="KW-0067">ATP-binding</keyword>
<dbReference type="SUPFAM" id="SSF52540">
    <property type="entry name" value="P-loop containing nucleoside triphosphate hydrolases"/>
    <property type="match status" value="1"/>
</dbReference>
<keyword evidence="4" id="KW-0378">Hydrolase</keyword>
<evidence type="ECO:0000256" key="7">
    <source>
        <dbReference type="ARBA" id="ARBA00023054"/>
    </source>
</evidence>
<evidence type="ECO:0000256" key="6">
    <source>
        <dbReference type="ARBA" id="ARBA00022840"/>
    </source>
</evidence>
<dbReference type="InterPro" id="IPR038718">
    <property type="entry name" value="SNF2-like_sf"/>
</dbReference>
<dbReference type="Gene3D" id="3.40.50.10810">
    <property type="entry name" value="Tandem AAA-ATPase domain"/>
    <property type="match status" value="1"/>
</dbReference>
<dbReference type="GO" id="GO:0031508">
    <property type="term" value="P:pericentric heterochromatin formation"/>
    <property type="evidence" value="ECO:0007669"/>
    <property type="project" value="TreeGrafter"/>
</dbReference>
<dbReference type="FunFam" id="3.40.50.10810:FF:000015">
    <property type="entry name" value="lymphoid-specific helicase isoform X1"/>
    <property type="match status" value="1"/>
</dbReference>
<dbReference type="GO" id="GO:0005634">
    <property type="term" value="C:nucleus"/>
    <property type="evidence" value="ECO:0007669"/>
    <property type="project" value="UniProtKB-SubCell"/>
</dbReference>
<protein>
    <submittedName>
        <fullName evidence="9">HELLS</fullName>
    </submittedName>
</protein>
<dbReference type="PANTHER" id="PTHR47161:SF1">
    <property type="entry name" value="LYMPHOID-SPECIFIC HELICASE"/>
    <property type="match status" value="1"/>
</dbReference>
<evidence type="ECO:0000256" key="1">
    <source>
        <dbReference type="ARBA" id="ARBA00004123"/>
    </source>
</evidence>
<evidence type="ECO:0000256" key="5">
    <source>
        <dbReference type="ARBA" id="ARBA00022806"/>
    </source>
</evidence>
<evidence type="ECO:0000313" key="10">
    <source>
        <dbReference type="Proteomes" id="UP000675881"/>
    </source>
</evidence>
<dbReference type="GO" id="GO:0005721">
    <property type="term" value="C:pericentric heterochromatin"/>
    <property type="evidence" value="ECO:0007669"/>
    <property type="project" value="TreeGrafter"/>
</dbReference>
<dbReference type="GO" id="GO:0006346">
    <property type="term" value="P:DNA methylation-dependent constitutive heterochromatin formation"/>
    <property type="evidence" value="ECO:0007669"/>
    <property type="project" value="TreeGrafter"/>
</dbReference>
<dbReference type="SMART" id="SM00487">
    <property type="entry name" value="DEXDc"/>
    <property type="match status" value="1"/>
</dbReference>
<dbReference type="GO" id="GO:0004386">
    <property type="term" value="F:helicase activity"/>
    <property type="evidence" value="ECO:0007669"/>
    <property type="project" value="UniProtKB-KW"/>
</dbReference>
<dbReference type="PROSITE" id="PS51192">
    <property type="entry name" value="HELICASE_ATP_BIND_1"/>
    <property type="match status" value="1"/>
</dbReference>
<gene>
    <name evidence="9" type="ORF">LSAA_3024</name>
</gene>
<dbReference type="PANTHER" id="PTHR47161">
    <property type="entry name" value="LYMPHOID-SPECIFIC HELICASE"/>
    <property type="match status" value="1"/>
</dbReference>
<sequence>MRDYQIKGFQWMCSLWENGINGILADEMGLGKTIQTISLFAHLIEMGVEGPFLVVAPLSTLGNWVNEFKRFTPDIPVVLFHGNLEKRKELFRRLKDVAHVTGIRGGIKSVFVTSYEIILNSRKLFKNMNWKYIVVDEGHRLKNFKCRLIKELKMYHTANKLLLTGTPLQNNMAELWSLLNFLMPEIFNDLNMFQSWFSVEKIQANENDSISMSERETKVLTTLHQILSPFLLRRIKSDIELKIPPKKEVLVYCPMTAYQTNLYKATINKTLKNSSRRF</sequence>
<keyword evidence="7" id="KW-0175">Coiled coil</keyword>
<keyword evidence="8" id="KW-0539">Nucleus</keyword>
<name>A0A7R8CK22_LEPSM</name>
<dbReference type="GO" id="GO:0003682">
    <property type="term" value="F:chromatin binding"/>
    <property type="evidence" value="ECO:0007669"/>
    <property type="project" value="TreeGrafter"/>
</dbReference>
<keyword evidence="3" id="KW-0547">Nucleotide-binding</keyword>
<reference evidence="9" key="1">
    <citation type="submission" date="2021-02" db="EMBL/GenBank/DDBJ databases">
        <authorList>
            <person name="Bekaert M."/>
        </authorList>
    </citation>
    <scope>NUCLEOTIDE SEQUENCE</scope>
    <source>
        <strain evidence="9">IoA-00</strain>
    </source>
</reference>
<evidence type="ECO:0000256" key="2">
    <source>
        <dbReference type="ARBA" id="ARBA00007025"/>
    </source>
</evidence>
<dbReference type="GO" id="GO:0044027">
    <property type="term" value="P:negative regulation of gene expression via chromosomal CpG island methylation"/>
    <property type="evidence" value="ECO:0007669"/>
    <property type="project" value="TreeGrafter"/>
</dbReference>
<dbReference type="AlphaFoldDB" id="A0A7R8CK22"/>